<dbReference type="PANTHER" id="PTHR40389">
    <property type="entry name" value="ENDOGENOUS RETROVIRUS GROUP K MEMBER 24 GAG POLYPROTEIN-RELATED"/>
    <property type="match status" value="1"/>
</dbReference>
<keyword evidence="5" id="KW-1185">Reference proteome</keyword>
<dbReference type="InterPro" id="IPR008919">
    <property type="entry name" value="Retrov_capsid_N"/>
</dbReference>
<feature type="non-terminal residue" evidence="4">
    <location>
        <position position="1"/>
    </location>
</feature>
<reference evidence="4 5" key="1">
    <citation type="submission" date="2019-09" db="EMBL/GenBank/DDBJ databases">
        <title>Bird 10,000 Genomes (B10K) Project - Family phase.</title>
        <authorList>
            <person name="Zhang G."/>
        </authorList>
    </citation>
    <scope>NUCLEOTIDE SEQUENCE [LARGE SCALE GENOMIC DNA]</scope>
    <source>
        <strain evidence="4">B10K-DU-001-17</strain>
        <tissue evidence="4">Muscle</tissue>
    </source>
</reference>
<evidence type="ECO:0000313" key="4">
    <source>
        <dbReference type="EMBL" id="NXQ39703.1"/>
    </source>
</evidence>
<dbReference type="Gene3D" id="1.10.1200.30">
    <property type="match status" value="1"/>
</dbReference>
<dbReference type="Proteomes" id="UP000519684">
    <property type="component" value="Unassembled WGS sequence"/>
</dbReference>
<evidence type="ECO:0000256" key="2">
    <source>
        <dbReference type="SAM" id="MobiDB-lite"/>
    </source>
</evidence>
<dbReference type="Gene3D" id="1.10.375.10">
    <property type="entry name" value="Human Immunodeficiency Virus Type 1 Capsid Protein"/>
    <property type="match status" value="1"/>
</dbReference>
<feature type="region of interest" description="Disordered" evidence="2">
    <location>
        <begin position="121"/>
        <end position="191"/>
    </location>
</feature>
<dbReference type="SUPFAM" id="SSF47943">
    <property type="entry name" value="Retrovirus capsid protein, N-terminal core domain"/>
    <property type="match status" value="1"/>
</dbReference>
<keyword evidence="1" id="KW-0175">Coiled coil</keyword>
<accession>A0A7L2CQV8</accession>
<dbReference type="Pfam" id="PF00607">
    <property type="entry name" value="Gag_p24"/>
    <property type="match status" value="1"/>
</dbReference>
<dbReference type="GO" id="GO:0016032">
    <property type="term" value="P:viral process"/>
    <property type="evidence" value="ECO:0007669"/>
    <property type="project" value="InterPro"/>
</dbReference>
<comment type="caution">
    <text evidence="4">The sequence shown here is derived from an EMBL/GenBank/DDBJ whole genome shotgun (WGS) entry which is preliminary data.</text>
</comment>
<feature type="compositionally biased region" description="Pro residues" evidence="2">
    <location>
        <begin position="168"/>
        <end position="181"/>
    </location>
</feature>
<dbReference type="Pfam" id="PF19317">
    <property type="entry name" value="Gag_p24_C"/>
    <property type="match status" value="1"/>
</dbReference>
<protein>
    <submittedName>
        <fullName evidence="4">GAK8 protein</fullName>
    </submittedName>
</protein>
<dbReference type="InterPro" id="IPR008916">
    <property type="entry name" value="Retrov_capsid_C"/>
</dbReference>
<sequence>MDRQAAYELLTATLKHKQVKGIDLSKDLPALLQHAVSYGFFVHPHSVQTLAEWQRYGDKLWELTLEDDKLAKKYGKLWKVVHNELLMMQAEKKAAERARSAQEKNKDCGIDWGAMNPPMFSSVTLPSAMPSAPPDEKMAEWLDPPAQPRGGTERLNPPAQPRGENPFLNPPPLPPPGPLAPPSDNESDLGGTAARERQQMWNMLAREAIDKEDEDMVEAARDMLAFPVTFTQAAGGLQANITSLDWKLLAQFRSTVGNYGVASEPARQMLDYMFSAFVLLPTNIKGIARLMFSVHQKLLFEAHWQQEAIKSVTTPRCPADPLCSITLDELLSISAYARVKAQALIKPKRCKKAIAITKQSIDKVKAPRGLPIYMGIKQGREEPLESFVDKVIETITRARVQEFMQKESLKQCVLQNGNAHTCSLISTMSGNWSIADLLKKASSLPVEPQAFLASALDKLREGMKAQAKALQEQTKAAQSQVLAALAPLQAVAAS</sequence>
<feature type="coiled-coil region" evidence="1">
    <location>
        <begin position="453"/>
        <end position="480"/>
    </location>
</feature>
<dbReference type="EMBL" id="VWYD01005195">
    <property type="protein sequence ID" value="NXQ39703.1"/>
    <property type="molecule type" value="Genomic_DNA"/>
</dbReference>
<evidence type="ECO:0000313" key="5">
    <source>
        <dbReference type="Proteomes" id="UP000519684"/>
    </source>
</evidence>
<name>A0A7L2CQV8_CATFU</name>
<dbReference type="InterPro" id="IPR045345">
    <property type="entry name" value="Gag_p24_C"/>
</dbReference>
<gene>
    <name evidence="4" type="primary">Ervk8</name>
    <name evidence="4" type="ORF">CATFUS_R11645</name>
</gene>
<feature type="domain" description="Retroviral nucleocapsid Gag protein p24 C-terminal" evidence="3">
    <location>
        <begin position="374"/>
        <end position="439"/>
    </location>
</feature>
<dbReference type="SUPFAM" id="SSF47353">
    <property type="entry name" value="Retrovirus capsid dimerization domain-like"/>
    <property type="match status" value="1"/>
</dbReference>
<feature type="non-terminal residue" evidence="4">
    <location>
        <position position="494"/>
    </location>
</feature>
<dbReference type="AlphaFoldDB" id="A0A7L2CQV8"/>
<organism evidence="4 5">
    <name type="scientific">Catharus fuscescens</name>
    <name type="common">Veery</name>
    <name type="synonym">Turdus fuscescens</name>
    <dbReference type="NCBI Taxonomy" id="159581"/>
    <lineage>
        <taxon>Eukaryota</taxon>
        <taxon>Metazoa</taxon>
        <taxon>Chordata</taxon>
        <taxon>Craniata</taxon>
        <taxon>Vertebrata</taxon>
        <taxon>Euteleostomi</taxon>
        <taxon>Archelosauria</taxon>
        <taxon>Archosauria</taxon>
        <taxon>Dinosauria</taxon>
        <taxon>Saurischia</taxon>
        <taxon>Theropoda</taxon>
        <taxon>Coelurosauria</taxon>
        <taxon>Aves</taxon>
        <taxon>Neognathae</taxon>
        <taxon>Neoaves</taxon>
        <taxon>Telluraves</taxon>
        <taxon>Australaves</taxon>
        <taxon>Passeriformes</taxon>
        <taxon>Turdidae</taxon>
        <taxon>Catharus</taxon>
    </lineage>
</organism>
<evidence type="ECO:0000256" key="1">
    <source>
        <dbReference type="SAM" id="Coils"/>
    </source>
</evidence>
<dbReference type="PANTHER" id="PTHR40389:SF3">
    <property type="entry name" value="IGE-BINDING PROTEIN"/>
    <property type="match status" value="1"/>
</dbReference>
<proteinExistence type="predicted"/>
<evidence type="ECO:0000259" key="3">
    <source>
        <dbReference type="Pfam" id="PF19317"/>
    </source>
</evidence>
<dbReference type="InterPro" id="IPR050195">
    <property type="entry name" value="Primate_lentivir_Gag_pol-like"/>
</dbReference>